<keyword evidence="4" id="KW-1185">Reference proteome</keyword>
<accession>A0A813XDV1</accession>
<feature type="compositionally biased region" description="Polar residues" evidence="1">
    <location>
        <begin position="147"/>
        <end position="165"/>
    </location>
</feature>
<feature type="compositionally biased region" description="Basic and acidic residues" evidence="1">
    <location>
        <begin position="542"/>
        <end position="557"/>
    </location>
</feature>
<name>A0A813XDV1_9BILA</name>
<evidence type="ECO:0000313" key="3">
    <source>
        <dbReference type="EMBL" id="CAF0866771.1"/>
    </source>
</evidence>
<feature type="compositionally biased region" description="Basic and acidic residues" evidence="1">
    <location>
        <begin position="575"/>
        <end position="621"/>
    </location>
</feature>
<evidence type="ECO:0000313" key="4">
    <source>
        <dbReference type="Proteomes" id="UP000663879"/>
    </source>
</evidence>
<dbReference type="AlphaFoldDB" id="A0A813XDV1"/>
<comment type="caution">
    <text evidence="3">The sequence shown here is derived from an EMBL/GenBank/DDBJ whole genome shotgun (WGS) entry which is preliminary data.</text>
</comment>
<feature type="compositionally biased region" description="Basic and acidic residues" evidence="1">
    <location>
        <begin position="513"/>
        <end position="534"/>
    </location>
</feature>
<feature type="compositionally biased region" description="Basic residues" evidence="1">
    <location>
        <begin position="426"/>
        <end position="435"/>
    </location>
</feature>
<dbReference type="InterPro" id="IPR009057">
    <property type="entry name" value="Homeodomain-like_sf"/>
</dbReference>
<evidence type="ECO:0000259" key="2">
    <source>
        <dbReference type="PROSITE" id="PS51457"/>
    </source>
</evidence>
<feature type="compositionally biased region" description="Basic residues" evidence="1">
    <location>
        <begin position="137"/>
        <end position="146"/>
    </location>
</feature>
<dbReference type="Pfam" id="PF10523">
    <property type="entry name" value="BEN"/>
    <property type="match status" value="1"/>
</dbReference>
<dbReference type="PROSITE" id="PS51457">
    <property type="entry name" value="BEN"/>
    <property type="match status" value="1"/>
</dbReference>
<dbReference type="EMBL" id="CAJNOC010001460">
    <property type="protein sequence ID" value="CAF0866771.1"/>
    <property type="molecule type" value="Genomic_DNA"/>
</dbReference>
<dbReference type="GO" id="GO:0003677">
    <property type="term" value="F:DNA binding"/>
    <property type="evidence" value="ECO:0007669"/>
    <property type="project" value="InterPro"/>
</dbReference>
<feature type="region of interest" description="Disordered" evidence="1">
    <location>
        <begin position="510"/>
        <end position="636"/>
    </location>
</feature>
<dbReference type="InterPro" id="IPR018379">
    <property type="entry name" value="BEN_domain"/>
</dbReference>
<feature type="region of interest" description="Disordered" evidence="1">
    <location>
        <begin position="349"/>
        <end position="488"/>
    </location>
</feature>
<protein>
    <recommendedName>
        <fullName evidence="2">BEN domain-containing protein</fullName>
    </recommendedName>
</protein>
<organism evidence="3 4">
    <name type="scientific">Brachionus calyciflorus</name>
    <dbReference type="NCBI Taxonomy" id="104777"/>
    <lineage>
        <taxon>Eukaryota</taxon>
        <taxon>Metazoa</taxon>
        <taxon>Spiralia</taxon>
        <taxon>Gnathifera</taxon>
        <taxon>Rotifera</taxon>
        <taxon>Eurotatoria</taxon>
        <taxon>Monogononta</taxon>
        <taxon>Pseudotrocha</taxon>
        <taxon>Ploima</taxon>
        <taxon>Brachionidae</taxon>
        <taxon>Brachionus</taxon>
    </lineage>
</organism>
<gene>
    <name evidence="3" type="ORF">OXX778_LOCUS9722</name>
</gene>
<dbReference type="Proteomes" id="UP000663879">
    <property type="component" value="Unassembled WGS sequence"/>
</dbReference>
<proteinExistence type="predicted"/>
<feature type="domain" description="BEN" evidence="2">
    <location>
        <begin position="229"/>
        <end position="350"/>
    </location>
</feature>
<feature type="compositionally biased region" description="Acidic residues" evidence="1">
    <location>
        <begin position="391"/>
        <end position="416"/>
    </location>
</feature>
<evidence type="ECO:0000256" key="1">
    <source>
        <dbReference type="SAM" id="MobiDB-lite"/>
    </source>
</evidence>
<dbReference type="SUPFAM" id="SSF46689">
    <property type="entry name" value="Homeodomain-like"/>
    <property type="match status" value="1"/>
</dbReference>
<feature type="compositionally biased region" description="Basic and acidic residues" evidence="1">
    <location>
        <begin position="468"/>
        <end position="488"/>
    </location>
</feature>
<feature type="compositionally biased region" description="Polar residues" evidence="1">
    <location>
        <begin position="125"/>
        <end position="135"/>
    </location>
</feature>
<reference evidence="3" key="1">
    <citation type="submission" date="2021-02" db="EMBL/GenBank/DDBJ databases">
        <authorList>
            <person name="Nowell W R."/>
        </authorList>
    </citation>
    <scope>NUCLEOTIDE SEQUENCE</scope>
    <source>
        <strain evidence="3">Ploen Becks lab</strain>
    </source>
</reference>
<feature type="compositionally biased region" description="Basic and acidic residues" evidence="1">
    <location>
        <begin position="357"/>
        <end position="378"/>
    </location>
</feature>
<dbReference type="OrthoDB" id="6022146at2759"/>
<feature type="compositionally biased region" description="Acidic residues" evidence="1">
    <location>
        <begin position="443"/>
        <end position="454"/>
    </location>
</feature>
<dbReference type="SMART" id="SM01025">
    <property type="entry name" value="BEN"/>
    <property type="match status" value="1"/>
</dbReference>
<feature type="region of interest" description="Disordered" evidence="1">
    <location>
        <begin position="117"/>
        <end position="165"/>
    </location>
</feature>
<feature type="compositionally biased region" description="Polar residues" evidence="1">
    <location>
        <begin position="627"/>
        <end position="636"/>
    </location>
</feature>
<sequence length="636" mass="73175">MGRLSAYAKNRILKLRFKKNKRIIHIVEILKRDDNIKVSRQAVSTFLKKYLETNSIYDKPRTGRKRKLTHEEIQLIGQVTRLNRDITARAIKEYLNLNVSTYTILRATKLFEWNKSNESKLDDTGSPSRSKSSPNRVPRKYTKRKSQIQTAHESDDMNQSADLNDFSLNNDEDEIEKIQIKPLTNQEMNKKLAMAAAAAASGENLNQDNHSGEIKMQTTPIVTKTRQTANSIPDFEKVDLNMIEHKELLILKNLSCSPMSFATKILFKIFKIEELHGHNVSGKTLNKNLKAKLPLDPIRIGYIKFLVEKYYDEKECKEMLHGATSTKQDLWKSCHTAINKSILISERKAAMANQQQIDKKKPEQSDKKEDEKKAEDGKKRRRSYSSSSSEGEFDENLESEEFDSCDNGGEDDEDEIEMFKNQSINRRIKKVKTKKSNNSQSDESNESDSDEYGNEIELIQNIENRLVNPKEPDEKEQEEKITEEDFKNDEALAAANIAAAMKKRFVVVAPNNESDKSDTAKEENINEKNTEKKPVRQNGKTKKAEEEVEIKTEKDTPEEPVLVMAKRTPGRPGRKPKEPKEIKENVDKEKEVKESEKAKDTKETDEKDDTNKTEETNDRIQTRRSTRNLNKSVSKK</sequence>